<keyword evidence="1" id="KW-0472">Membrane</keyword>
<dbReference type="AlphaFoldDB" id="A0A7K6HTM7"/>
<comment type="caution">
    <text evidence="2">The sequence shown here is derived from an EMBL/GenBank/DDBJ whole genome shotgun (WGS) entry which is preliminary data.</text>
</comment>
<sequence>ALVDIPLFWTLLSLMFGILLLVSRTCPMQASGVVSLMVCIFGYGISLVLFVYLIAFKFRMGRSNRYIWCLVFILVNYAVDMFSGFSVTIGYFCTLIPTYPPLGWL</sequence>
<feature type="transmembrane region" description="Helical" evidence="1">
    <location>
        <begin position="66"/>
        <end position="99"/>
    </location>
</feature>
<name>A0A7K6HTM7_9PASS</name>
<evidence type="ECO:0000313" key="3">
    <source>
        <dbReference type="Proteomes" id="UP000521322"/>
    </source>
</evidence>
<feature type="non-terminal residue" evidence="2">
    <location>
        <position position="105"/>
    </location>
</feature>
<protein>
    <submittedName>
        <fullName evidence="2">ABCA5 protein</fullName>
    </submittedName>
</protein>
<evidence type="ECO:0000256" key="1">
    <source>
        <dbReference type="SAM" id="Phobius"/>
    </source>
</evidence>
<dbReference type="EMBL" id="VZRN01002720">
    <property type="protein sequence ID" value="NWV78432.1"/>
    <property type="molecule type" value="Genomic_DNA"/>
</dbReference>
<feature type="transmembrane region" description="Helical" evidence="1">
    <location>
        <begin position="30"/>
        <end position="54"/>
    </location>
</feature>
<proteinExistence type="predicted"/>
<keyword evidence="3" id="KW-1185">Reference proteome</keyword>
<keyword evidence="1" id="KW-1133">Transmembrane helix</keyword>
<evidence type="ECO:0000313" key="2">
    <source>
        <dbReference type="EMBL" id="NWV78432.1"/>
    </source>
</evidence>
<organism evidence="2 3">
    <name type="scientific">Dasyornis broadbenti</name>
    <name type="common">rufous bristle-bird</name>
    <dbReference type="NCBI Taxonomy" id="243059"/>
    <lineage>
        <taxon>Eukaryota</taxon>
        <taxon>Metazoa</taxon>
        <taxon>Chordata</taxon>
        <taxon>Craniata</taxon>
        <taxon>Vertebrata</taxon>
        <taxon>Euteleostomi</taxon>
        <taxon>Archelosauria</taxon>
        <taxon>Archosauria</taxon>
        <taxon>Dinosauria</taxon>
        <taxon>Saurischia</taxon>
        <taxon>Theropoda</taxon>
        <taxon>Coelurosauria</taxon>
        <taxon>Aves</taxon>
        <taxon>Neognathae</taxon>
        <taxon>Neoaves</taxon>
        <taxon>Telluraves</taxon>
        <taxon>Australaves</taxon>
        <taxon>Passeriformes</taxon>
        <taxon>Meliphagoidea</taxon>
        <taxon>Dasyornithidae</taxon>
        <taxon>Dasyornis</taxon>
    </lineage>
</organism>
<keyword evidence="1" id="KW-0812">Transmembrane</keyword>
<feature type="non-terminal residue" evidence="2">
    <location>
        <position position="1"/>
    </location>
</feature>
<gene>
    <name evidence="2" type="primary">Abca5_3</name>
    <name evidence="2" type="ORF">DASBRO_R16365</name>
</gene>
<accession>A0A7K6HTM7</accession>
<dbReference type="Proteomes" id="UP000521322">
    <property type="component" value="Unassembled WGS sequence"/>
</dbReference>
<feature type="transmembrane region" description="Helical" evidence="1">
    <location>
        <begin position="7"/>
        <end position="24"/>
    </location>
</feature>
<reference evidence="2 3" key="1">
    <citation type="submission" date="2019-09" db="EMBL/GenBank/DDBJ databases">
        <title>Bird 10,000 Genomes (B10K) Project - Family phase.</title>
        <authorList>
            <person name="Zhang G."/>
        </authorList>
    </citation>
    <scope>NUCLEOTIDE SEQUENCE [LARGE SCALE GENOMIC DNA]</scope>
    <source>
        <strain evidence="2">B10K-DU-029-49</strain>
        <tissue evidence="2">Liver</tissue>
    </source>
</reference>